<comment type="caution">
    <text evidence="1">The sequence shown here is derived from an EMBL/GenBank/DDBJ whole genome shotgun (WGS) entry which is preliminary data.</text>
</comment>
<dbReference type="Proteomes" id="UP001488838">
    <property type="component" value="Unassembled WGS sequence"/>
</dbReference>
<gene>
    <name evidence="1" type="ORF">U0070_027283</name>
</gene>
<dbReference type="EMBL" id="JBBHLL010000400">
    <property type="protein sequence ID" value="KAK7803825.1"/>
    <property type="molecule type" value="Genomic_DNA"/>
</dbReference>
<protein>
    <submittedName>
        <fullName evidence="1">Uncharacterized protein</fullName>
    </submittedName>
</protein>
<sequence length="43" mass="4934">MDLQKSWVNVWPLRPLVPTAGREIRPAGSWVLPEHTVPLKKET</sequence>
<evidence type="ECO:0000313" key="2">
    <source>
        <dbReference type="Proteomes" id="UP001488838"/>
    </source>
</evidence>
<accession>A0AAW0HPH5</accession>
<dbReference type="AlphaFoldDB" id="A0AAW0HPH5"/>
<reference evidence="1 2" key="1">
    <citation type="journal article" date="2023" name="bioRxiv">
        <title>Conserved and derived expression patterns and positive selection on dental genes reveal complex evolutionary context of ever-growing rodent molars.</title>
        <authorList>
            <person name="Calamari Z.T."/>
            <person name="Song A."/>
            <person name="Cohen E."/>
            <person name="Akter M."/>
            <person name="Roy R.D."/>
            <person name="Hallikas O."/>
            <person name="Christensen M.M."/>
            <person name="Li P."/>
            <person name="Marangoni P."/>
            <person name="Jernvall J."/>
            <person name="Klein O.D."/>
        </authorList>
    </citation>
    <scope>NUCLEOTIDE SEQUENCE [LARGE SCALE GENOMIC DNA]</scope>
    <source>
        <strain evidence="1">V071</strain>
    </source>
</reference>
<name>A0AAW0HPH5_MYOGA</name>
<organism evidence="1 2">
    <name type="scientific">Myodes glareolus</name>
    <name type="common">Bank vole</name>
    <name type="synonym">Clethrionomys glareolus</name>
    <dbReference type="NCBI Taxonomy" id="447135"/>
    <lineage>
        <taxon>Eukaryota</taxon>
        <taxon>Metazoa</taxon>
        <taxon>Chordata</taxon>
        <taxon>Craniata</taxon>
        <taxon>Vertebrata</taxon>
        <taxon>Euteleostomi</taxon>
        <taxon>Mammalia</taxon>
        <taxon>Eutheria</taxon>
        <taxon>Euarchontoglires</taxon>
        <taxon>Glires</taxon>
        <taxon>Rodentia</taxon>
        <taxon>Myomorpha</taxon>
        <taxon>Muroidea</taxon>
        <taxon>Cricetidae</taxon>
        <taxon>Arvicolinae</taxon>
        <taxon>Myodes</taxon>
    </lineage>
</organism>
<proteinExistence type="predicted"/>
<keyword evidence="2" id="KW-1185">Reference proteome</keyword>
<evidence type="ECO:0000313" key="1">
    <source>
        <dbReference type="EMBL" id="KAK7803825.1"/>
    </source>
</evidence>